<comment type="caution">
    <text evidence="2">The sequence shown here is derived from an EMBL/GenBank/DDBJ whole genome shotgun (WGS) entry which is preliminary data.</text>
</comment>
<protein>
    <submittedName>
        <fullName evidence="2">Uncharacterized protein</fullName>
    </submittedName>
</protein>
<evidence type="ECO:0000313" key="3">
    <source>
        <dbReference type="Proteomes" id="UP001459277"/>
    </source>
</evidence>
<dbReference type="Proteomes" id="UP001459277">
    <property type="component" value="Unassembled WGS sequence"/>
</dbReference>
<accession>A0AAW2E0M0</accession>
<keyword evidence="1" id="KW-0812">Transmembrane</keyword>
<keyword evidence="1" id="KW-0472">Membrane</keyword>
<dbReference type="EMBL" id="JAZDWU010000001">
    <property type="protein sequence ID" value="KAL0015140.1"/>
    <property type="molecule type" value="Genomic_DNA"/>
</dbReference>
<reference evidence="2 3" key="1">
    <citation type="submission" date="2024-01" db="EMBL/GenBank/DDBJ databases">
        <title>A telomere-to-telomere, gap-free genome of sweet tea (Lithocarpus litseifolius).</title>
        <authorList>
            <person name="Zhou J."/>
        </authorList>
    </citation>
    <scope>NUCLEOTIDE SEQUENCE [LARGE SCALE GENOMIC DNA]</scope>
    <source>
        <strain evidence="2">Zhou-2022a</strain>
        <tissue evidence="2">Leaf</tissue>
    </source>
</reference>
<dbReference type="AlphaFoldDB" id="A0AAW2E0M0"/>
<feature type="transmembrane region" description="Helical" evidence="1">
    <location>
        <begin position="20"/>
        <end position="43"/>
    </location>
</feature>
<name>A0AAW2E0M0_9ROSI</name>
<organism evidence="2 3">
    <name type="scientific">Lithocarpus litseifolius</name>
    <dbReference type="NCBI Taxonomy" id="425828"/>
    <lineage>
        <taxon>Eukaryota</taxon>
        <taxon>Viridiplantae</taxon>
        <taxon>Streptophyta</taxon>
        <taxon>Embryophyta</taxon>
        <taxon>Tracheophyta</taxon>
        <taxon>Spermatophyta</taxon>
        <taxon>Magnoliopsida</taxon>
        <taxon>eudicotyledons</taxon>
        <taxon>Gunneridae</taxon>
        <taxon>Pentapetalae</taxon>
        <taxon>rosids</taxon>
        <taxon>fabids</taxon>
        <taxon>Fagales</taxon>
        <taxon>Fagaceae</taxon>
        <taxon>Lithocarpus</taxon>
    </lineage>
</organism>
<proteinExistence type="predicted"/>
<evidence type="ECO:0000256" key="1">
    <source>
        <dbReference type="SAM" id="Phobius"/>
    </source>
</evidence>
<evidence type="ECO:0000313" key="2">
    <source>
        <dbReference type="EMBL" id="KAL0015140.1"/>
    </source>
</evidence>
<sequence>MLVSNSNVYIFHETGFKASSFRYIFVQFLCSNVTHSTNFVILMKKYMILSDLMNSNSLIVTYRLQAKVYLSLLANFREEAMHVFLPKVLRQVPLCSSWHSRQQGSLPLLQ</sequence>
<keyword evidence="1" id="KW-1133">Transmembrane helix</keyword>
<keyword evidence="3" id="KW-1185">Reference proteome</keyword>
<gene>
    <name evidence="2" type="ORF">SO802_002209</name>
</gene>